<proteinExistence type="predicted"/>
<dbReference type="OrthoDB" id="1165729at2759"/>
<gene>
    <name evidence="2" type="ORF">Pyn_02516</name>
</gene>
<dbReference type="STRING" id="2094558.A0A314UZ00"/>
<dbReference type="EMBL" id="PJQY01002864">
    <property type="protein sequence ID" value="PQM42128.1"/>
    <property type="molecule type" value="Genomic_DNA"/>
</dbReference>
<evidence type="ECO:0000313" key="2">
    <source>
        <dbReference type="EMBL" id="PQM42128.1"/>
    </source>
</evidence>
<dbReference type="AlphaFoldDB" id="A0A314UZ00"/>
<evidence type="ECO:0000313" key="3">
    <source>
        <dbReference type="Proteomes" id="UP000250321"/>
    </source>
</evidence>
<keyword evidence="3" id="KW-1185">Reference proteome</keyword>
<sequence length="388" mass="44542">MNSDWAGLCHNLLDLVLQRLISPTDYLRACLVCKSWYGGAKNYKEHLAKMSSCDRSPPMLLIPTGKNGIWRPFNVMDDRLLGSQLKLGKRRFCGSSKGWLIAVEKDFTVTLTNPFLRYKGTRMKENSIIRLPPINPPNWVNKHRWANISNHCVFKASISTDPILNSADCIVAVIYEGFGRLAFIRLGKERTWIYADGRHTLIEEVVFVEDKCYAVDNWSKLLSFDVTTRSNPNVNVVAKGMKRTPNTTRYLMALNEGKNFMVQRTYYFDRERNKRVTWKIRVFELDLKDCKWIEKNTLGGISLFAGDNSTIYVLASELSRWQPNCIYFNHDNDSVTNELGPSRPCGPNDYGVYNVETQSFSNSYSTRLKTQMKNAHKPAIWIVPAPQL</sequence>
<dbReference type="PANTHER" id="PTHR44259">
    <property type="entry name" value="OS07G0183000 PROTEIN-RELATED"/>
    <property type="match status" value="1"/>
</dbReference>
<dbReference type="PANTHER" id="PTHR44259:SF107">
    <property type="entry name" value="F-BOX PROTEIN SKIP23-LIKE"/>
    <property type="match status" value="1"/>
</dbReference>
<dbReference type="Gene3D" id="1.20.1280.50">
    <property type="match status" value="1"/>
</dbReference>
<dbReference type="InterPro" id="IPR050942">
    <property type="entry name" value="F-box_BR-signaling"/>
</dbReference>
<name>A0A314UZ00_PRUYE</name>
<protein>
    <submittedName>
        <fullName evidence="2">Putative F-box protein</fullName>
    </submittedName>
</protein>
<dbReference type="Proteomes" id="UP000250321">
    <property type="component" value="Unassembled WGS sequence"/>
</dbReference>
<feature type="domain" description="KIB1-4 beta-propeller" evidence="1">
    <location>
        <begin position="83"/>
        <end position="354"/>
    </location>
</feature>
<evidence type="ECO:0000259" key="1">
    <source>
        <dbReference type="Pfam" id="PF03478"/>
    </source>
</evidence>
<organism evidence="2 3">
    <name type="scientific">Prunus yedoensis var. nudiflora</name>
    <dbReference type="NCBI Taxonomy" id="2094558"/>
    <lineage>
        <taxon>Eukaryota</taxon>
        <taxon>Viridiplantae</taxon>
        <taxon>Streptophyta</taxon>
        <taxon>Embryophyta</taxon>
        <taxon>Tracheophyta</taxon>
        <taxon>Spermatophyta</taxon>
        <taxon>Magnoliopsida</taxon>
        <taxon>eudicotyledons</taxon>
        <taxon>Gunneridae</taxon>
        <taxon>Pentapetalae</taxon>
        <taxon>rosids</taxon>
        <taxon>fabids</taxon>
        <taxon>Rosales</taxon>
        <taxon>Rosaceae</taxon>
        <taxon>Amygdaloideae</taxon>
        <taxon>Amygdaleae</taxon>
        <taxon>Prunus</taxon>
    </lineage>
</organism>
<dbReference type="Pfam" id="PF03478">
    <property type="entry name" value="Beta-prop_KIB1-4"/>
    <property type="match status" value="1"/>
</dbReference>
<dbReference type="InterPro" id="IPR005174">
    <property type="entry name" value="KIB1-4_b-propeller"/>
</dbReference>
<reference evidence="2 3" key="1">
    <citation type="submission" date="2018-02" db="EMBL/GenBank/DDBJ databases">
        <title>Draft genome of wild Prunus yedoensis var. nudiflora.</title>
        <authorList>
            <person name="Baek S."/>
            <person name="Kim J.-H."/>
            <person name="Choi K."/>
            <person name="Kim G.-B."/>
            <person name="Cho A."/>
            <person name="Jang H."/>
            <person name="Shin C.-H."/>
            <person name="Yu H.-J."/>
            <person name="Mun J.-H."/>
        </authorList>
    </citation>
    <scope>NUCLEOTIDE SEQUENCE [LARGE SCALE GENOMIC DNA]</scope>
    <source>
        <strain evidence="3">cv. Jeju island</strain>
        <tissue evidence="2">Leaf</tissue>
    </source>
</reference>
<comment type="caution">
    <text evidence="2">The sequence shown here is derived from an EMBL/GenBank/DDBJ whole genome shotgun (WGS) entry which is preliminary data.</text>
</comment>
<accession>A0A314UZ00</accession>